<feature type="signal peptide" evidence="1">
    <location>
        <begin position="1"/>
        <end position="18"/>
    </location>
</feature>
<protein>
    <submittedName>
        <fullName evidence="2">Zodarin 4</fullName>
    </submittedName>
</protein>
<dbReference type="AlphaFoldDB" id="A0A8D7ZT96"/>
<evidence type="ECO:0000256" key="1">
    <source>
        <dbReference type="SAM" id="SignalP"/>
    </source>
</evidence>
<keyword evidence="1" id="KW-0732">Signal</keyword>
<name>A0A8D7ZT96_9ARAC</name>
<proteinExistence type="evidence at transcript level"/>
<sequence length="104" mass="12340">MKLCTAIFLVWLTSFCVAETLSYAIDDEMDEELIQIVNQALMEEVYEVIGKENFEFLEEKREFRFDENTIFNFAKKVASLIKTAKKCWKELRGKKDEDEEQKPE</sequence>
<evidence type="ECO:0000313" key="2">
    <source>
        <dbReference type="EMBL" id="CAG6443325.1"/>
    </source>
</evidence>
<feature type="chain" id="PRO_5034501701" evidence="1">
    <location>
        <begin position="19"/>
        <end position="104"/>
    </location>
</feature>
<organism evidence="2">
    <name type="scientific">Zodarion cyrenaicum</name>
    <dbReference type="NCBI Taxonomy" id="2283614"/>
    <lineage>
        <taxon>Eukaryota</taxon>
        <taxon>Metazoa</taxon>
        <taxon>Ecdysozoa</taxon>
        <taxon>Arthropoda</taxon>
        <taxon>Chelicerata</taxon>
        <taxon>Arachnida</taxon>
        <taxon>Araneae</taxon>
        <taxon>Araneomorphae</taxon>
        <taxon>Entelegynae</taxon>
        <taxon>Entelegynae incertae sedis</taxon>
        <taxon>Zodariidae</taxon>
        <taxon>Zodarion</taxon>
    </lineage>
</organism>
<reference evidence="2" key="1">
    <citation type="submission" date="2021-05" db="EMBL/GenBank/DDBJ databases">
        <authorList>
            <person name="Kuhn-Nentwig L."/>
        </authorList>
    </citation>
    <scope>NUCLEOTIDE SEQUENCE</scope>
    <source>
        <tissue evidence="2">Venom gland</tissue>
    </source>
</reference>
<accession>A0A8D7ZT96</accession>
<dbReference type="EMBL" id="OU069785">
    <property type="protein sequence ID" value="CAG6443325.1"/>
    <property type="molecule type" value="mRNA"/>
</dbReference>